<name>A0A0C7NLP7_DEFTU</name>
<dbReference type="SFLD" id="SFLDG00180">
    <property type="entry name" value="muconate_cycloisomerase"/>
    <property type="match status" value="1"/>
</dbReference>
<dbReference type="AlphaFoldDB" id="A0A0C7NLP7"/>
<protein>
    <recommendedName>
        <fullName evidence="7">Dipeptide epimerase</fullName>
        <ecNumber evidence="7">5.1.1.-</ecNumber>
    </recommendedName>
</protein>
<evidence type="ECO:0000256" key="4">
    <source>
        <dbReference type="ARBA" id="ARBA00023235"/>
    </source>
</evidence>
<feature type="active site" description="Proton acceptor; specific for (S)-substrate epimerization" evidence="5">
    <location>
        <position position="265"/>
    </location>
</feature>
<dbReference type="KEGG" id="dtn:DTL3_1495"/>
<comment type="similarity">
    <text evidence="1 7">Belongs to the mandelate racemase/muconate lactonizing enzyme family.</text>
</comment>
<dbReference type="SUPFAM" id="SSF54826">
    <property type="entry name" value="Enolase N-terminal domain-like"/>
    <property type="match status" value="1"/>
</dbReference>
<dbReference type="InterPro" id="IPR029065">
    <property type="entry name" value="Enolase_C-like"/>
</dbReference>
<dbReference type="PANTHER" id="PTHR48073">
    <property type="entry name" value="O-SUCCINYLBENZOATE SYNTHASE-RELATED"/>
    <property type="match status" value="1"/>
</dbReference>
<dbReference type="Pfam" id="PF13378">
    <property type="entry name" value="MR_MLE_C"/>
    <property type="match status" value="1"/>
</dbReference>
<dbReference type="InterPro" id="IPR018110">
    <property type="entry name" value="Mandel_Rmase/mucon_lact_enz_CS"/>
</dbReference>
<dbReference type="EMBL" id="LN824141">
    <property type="protein sequence ID" value="CEP78786.1"/>
    <property type="molecule type" value="Genomic_DNA"/>
</dbReference>
<dbReference type="SMART" id="SM00922">
    <property type="entry name" value="MR_MLE"/>
    <property type="match status" value="1"/>
</dbReference>
<feature type="active site" description="Proton acceptor; specific for (R)-substrate epimerization" evidence="5">
    <location>
        <position position="162"/>
    </location>
</feature>
<dbReference type="InterPro" id="IPR034603">
    <property type="entry name" value="Dipeptide_epimerase"/>
</dbReference>
<organism evidence="9 10">
    <name type="scientific">Defluviitoga tunisiensis</name>
    <dbReference type="NCBI Taxonomy" id="1006576"/>
    <lineage>
        <taxon>Bacteria</taxon>
        <taxon>Thermotogati</taxon>
        <taxon>Thermotogota</taxon>
        <taxon>Thermotogae</taxon>
        <taxon>Petrotogales</taxon>
        <taxon>Petrotogaceae</taxon>
        <taxon>Defluviitoga</taxon>
    </lineage>
</organism>
<keyword evidence="3 6" id="KW-0460">Magnesium</keyword>
<keyword evidence="2 6" id="KW-0479">Metal-binding</keyword>
<feature type="domain" description="Mandelate racemase/muconate lactonizing enzyme C-terminal" evidence="8">
    <location>
        <begin position="141"/>
        <end position="237"/>
    </location>
</feature>
<evidence type="ECO:0000256" key="3">
    <source>
        <dbReference type="ARBA" id="ARBA00022842"/>
    </source>
</evidence>
<reference evidence="10" key="1">
    <citation type="submission" date="2014-11" db="EMBL/GenBank/DDBJ databases">
        <authorList>
            <person name="Wibberg D."/>
        </authorList>
    </citation>
    <scope>NUCLEOTIDE SEQUENCE [LARGE SCALE GENOMIC DNA]</scope>
    <source>
        <strain evidence="10">L3</strain>
    </source>
</reference>
<dbReference type="Pfam" id="PF02746">
    <property type="entry name" value="MR_MLE_N"/>
    <property type="match status" value="1"/>
</dbReference>
<dbReference type="GO" id="GO:0016855">
    <property type="term" value="F:racemase and epimerase activity, acting on amino acids and derivatives"/>
    <property type="evidence" value="ECO:0007669"/>
    <property type="project" value="UniProtKB-UniRule"/>
</dbReference>
<feature type="binding site" evidence="6">
    <location>
        <position position="190"/>
    </location>
    <ligand>
        <name>Mg(2+)</name>
        <dbReference type="ChEBI" id="CHEBI:18420"/>
    </ligand>
</feature>
<dbReference type="STRING" id="1006576.DTL3_1495"/>
<dbReference type="InterPro" id="IPR013341">
    <property type="entry name" value="Mandelate_racemase_N_dom"/>
</dbReference>
<dbReference type="PROSITE" id="PS00908">
    <property type="entry name" value="MR_MLE_1"/>
    <property type="match status" value="1"/>
</dbReference>
<dbReference type="PROSITE" id="PS00909">
    <property type="entry name" value="MR_MLE_2"/>
    <property type="match status" value="1"/>
</dbReference>
<evidence type="ECO:0000313" key="10">
    <source>
        <dbReference type="Proteomes" id="UP000032809"/>
    </source>
</evidence>
<dbReference type="OrthoDB" id="9775391at2"/>
<dbReference type="EC" id="5.1.1.-" evidence="7"/>
<comment type="cofactor">
    <cofactor evidence="6 7">
        <name>Mg(2+)</name>
        <dbReference type="ChEBI" id="CHEBI:18420"/>
    </cofactor>
    <text evidence="6 7">Binds 1 Mg(2+) ion per subunit.</text>
</comment>
<dbReference type="SFLD" id="SFLDS00001">
    <property type="entry name" value="Enolase"/>
    <property type="match status" value="1"/>
</dbReference>
<dbReference type="RefSeq" id="WP_045088166.1">
    <property type="nucleotide sequence ID" value="NZ_LN824141.1"/>
</dbReference>
<dbReference type="HOGENOM" id="CLU_030273_4_0_0"/>
<dbReference type="Gene3D" id="3.20.20.120">
    <property type="entry name" value="Enolase-like C-terminal domain"/>
    <property type="match status" value="1"/>
</dbReference>
<evidence type="ECO:0000256" key="2">
    <source>
        <dbReference type="ARBA" id="ARBA00022723"/>
    </source>
</evidence>
<dbReference type="GO" id="GO:0046872">
    <property type="term" value="F:metal ion binding"/>
    <property type="evidence" value="ECO:0007669"/>
    <property type="project" value="UniProtKB-KW"/>
</dbReference>
<evidence type="ECO:0000256" key="7">
    <source>
        <dbReference type="RuleBase" id="RU366006"/>
    </source>
</evidence>
<proteinExistence type="inferred from homology"/>
<dbReference type="FunFam" id="3.30.390.10:FF:000009">
    <property type="entry name" value="Hydrophobic dipeptide epimerase"/>
    <property type="match status" value="1"/>
</dbReference>
<dbReference type="SFLD" id="SFLDF00009">
    <property type="entry name" value="o-succinylbenzoate_synthase"/>
    <property type="match status" value="1"/>
</dbReference>
<evidence type="ECO:0000256" key="5">
    <source>
        <dbReference type="PIRSR" id="PIRSR634603-1"/>
    </source>
</evidence>
<dbReference type="CDD" id="cd03319">
    <property type="entry name" value="L-Ala-DL-Glu_epimerase"/>
    <property type="match status" value="1"/>
</dbReference>
<sequence length="355" mass="39517">MRIVDIKVKPLNLKLTSPFITAAGPLNEVKNVYVEIHTDNLLIGIGESAFEPRVTGETQESIMSAINNYIKPVIIGEDPRDIERVEEKILKAIYGNESAKAGVDVALFDILGKYYNVPLYKLLGGYKNSFETDITISLNEPEKMVNDAKEAVKKGFKILKIKVGVDPNKDFQRVKMIRENIGTDIKIRLDANQGWNIKEALSLMKKLEKYDIELLEQPVINWNIEGLKYLRNCLSLPIVADESVFNVHDALNIIRLNAADMINIKLMKCGGIYNAIKINKIAEAAGIECMIGCMIESKISVTAASHFAAAFKNITKADLDSPLFFESDFIPDGIAYDLGMIHMPITPGLGISERI</sequence>
<feature type="binding site" evidence="6">
    <location>
        <position position="216"/>
    </location>
    <ligand>
        <name>Mg(2+)</name>
        <dbReference type="ChEBI" id="CHEBI:18420"/>
    </ligand>
</feature>
<dbReference type="Proteomes" id="UP000032809">
    <property type="component" value="Chromosome I"/>
</dbReference>
<dbReference type="GO" id="GO:0009063">
    <property type="term" value="P:amino acid catabolic process"/>
    <property type="evidence" value="ECO:0007669"/>
    <property type="project" value="InterPro"/>
</dbReference>
<evidence type="ECO:0000256" key="6">
    <source>
        <dbReference type="PIRSR" id="PIRSR634603-3"/>
    </source>
</evidence>
<evidence type="ECO:0000313" key="9">
    <source>
        <dbReference type="EMBL" id="CEP78786.1"/>
    </source>
</evidence>
<dbReference type="InterPro" id="IPR013342">
    <property type="entry name" value="Mandelate_racemase_C"/>
</dbReference>
<feature type="binding site" evidence="6">
    <location>
        <position position="241"/>
    </location>
    <ligand>
        <name>Mg(2+)</name>
        <dbReference type="ChEBI" id="CHEBI:18420"/>
    </ligand>
</feature>
<dbReference type="InterPro" id="IPR029017">
    <property type="entry name" value="Enolase-like_N"/>
</dbReference>
<keyword evidence="10" id="KW-1185">Reference proteome</keyword>
<dbReference type="Gene3D" id="3.30.390.10">
    <property type="entry name" value="Enolase-like, N-terminal domain"/>
    <property type="match status" value="1"/>
</dbReference>
<evidence type="ECO:0000259" key="8">
    <source>
        <dbReference type="SMART" id="SM00922"/>
    </source>
</evidence>
<accession>A0A0C7NLP7</accession>
<keyword evidence="4 7" id="KW-0413">Isomerase</keyword>
<dbReference type="SUPFAM" id="SSF51604">
    <property type="entry name" value="Enolase C-terminal domain-like"/>
    <property type="match status" value="1"/>
</dbReference>
<evidence type="ECO:0000256" key="1">
    <source>
        <dbReference type="ARBA" id="ARBA00008031"/>
    </source>
</evidence>
<dbReference type="PANTHER" id="PTHR48073:SF2">
    <property type="entry name" value="O-SUCCINYLBENZOATE SYNTHASE"/>
    <property type="match status" value="1"/>
</dbReference>
<gene>
    <name evidence="9" type="primary">ycjG</name>
    <name evidence="9" type="ORF">DTL3_1495</name>
</gene>
<dbReference type="InterPro" id="IPR036849">
    <property type="entry name" value="Enolase-like_C_sf"/>
</dbReference>
<dbReference type="PATRIC" id="fig|1006576.9.peg.1492"/>